<feature type="domain" description="ABC transmembrane type-1" evidence="9">
    <location>
        <begin position="22"/>
        <end position="309"/>
    </location>
</feature>
<evidence type="ECO:0000313" key="11">
    <source>
        <dbReference type="Proteomes" id="UP000198893"/>
    </source>
</evidence>
<dbReference type="Gene3D" id="1.20.1560.10">
    <property type="entry name" value="ABC transporter type 1, transmembrane domain"/>
    <property type="match status" value="1"/>
</dbReference>
<dbReference type="PANTHER" id="PTHR24221:SF654">
    <property type="entry name" value="ATP-BINDING CASSETTE SUB-FAMILY B MEMBER 6"/>
    <property type="match status" value="1"/>
</dbReference>
<dbReference type="STRING" id="569882.SAMN04490248_10883"/>
<keyword evidence="5 7" id="KW-1133">Transmembrane helix</keyword>
<evidence type="ECO:0000259" key="9">
    <source>
        <dbReference type="PROSITE" id="PS50929"/>
    </source>
</evidence>
<protein>
    <submittedName>
        <fullName evidence="10">ATP-binding cassette, subfamily C, CydC</fullName>
    </submittedName>
</protein>
<dbReference type="Pfam" id="PF00005">
    <property type="entry name" value="ABC_tran"/>
    <property type="match status" value="1"/>
</dbReference>
<dbReference type="GO" id="GO:0016887">
    <property type="term" value="F:ATP hydrolysis activity"/>
    <property type="evidence" value="ECO:0007669"/>
    <property type="project" value="InterPro"/>
</dbReference>
<dbReference type="GO" id="GO:0034040">
    <property type="term" value="F:ATPase-coupled lipid transmembrane transporter activity"/>
    <property type="evidence" value="ECO:0007669"/>
    <property type="project" value="TreeGrafter"/>
</dbReference>
<dbReference type="Gene3D" id="3.40.50.300">
    <property type="entry name" value="P-loop containing nucleotide triphosphate hydrolases"/>
    <property type="match status" value="1"/>
</dbReference>
<evidence type="ECO:0000256" key="6">
    <source>
        <dbReference type="ARBA" id="ARBA00023136"/>
    </source>
</evidence>
<gene>
    <name evidence="10" type="ORF">SAMN04490248_10883</name>
</gene>
<feature type="transmembrane region" description="Helical" evidence="7">
    <location>
        <begin position="139"/>
        <end position="160"/>
    </location>
</feature>
<keyword evidence="2 7" id="KW-0812">Transmembrane</keyword>
<feature type="transmembrane region" description="Helical" evidence="7">
    <location>
        <begin position="43"/>
        <end position="62"/>
    </location>
</feature>
<evidence type="ECO:0000256" key="2">
    <source>
        <dbReference type="ARBA" id="ARBA00022692"/>
    </source>
</evidence>
<feature type="transmembrane region" description="Helical" evidence="7">
    <location>
        <begin position="166"/>
        <end position="185"/>
    </location>
</feature>
<keyword evidence="4 10" id="KW-0067">ATP-binding</keyword>
<dbReference type="OrthoDB" id="5288404at2"/>
<dbReference type="InterPro" id="IPR017871">
    <property type="entry name" value="ABC_transporter-like_CS"/>
</dbReference>
<evidence type="ECO:0000313" key="10">
    <source>
        <dbReference type="EMBL" id="SEO63839.1"/>
    </source>
</evidence>
<dbReference type="RefSeq" id="WP_093117554.1">
    <property type="nucleotide sequence ID" value="NZ_FODS01000008.1"/>
</dbReference>
<feature type="transmembrane region" description="Helical" evidence="7">
    <location>
        <begin position="278"/>
        <end position="300"/>
    </location>
</feature>
<keyword evidence="3" id="KW-0547">Nucleotide-binding</keyword>
<dbReference type="GO" id="GO:0140359">
    <property type="term" value="F:ABC-type transporter activity"/>
    <property type="evidence" value="ECO:0007669"/>
    <property type="project" value="InterPro"/>
</dbReference>
<dbReference type="InterPro" id="IPR027417">
    <property type="entry name" value="P-loop_NTPase"/>
</dbReference>
<comment type="subcellular location">
    <subcellularLocation>
        <location evidence="1">Cell membrane</location>
        <topology evidence="1">Multi-pass membrane protein</topology>
    </subcellularLocation>
</comment>
<dbReference type="SUPFAM" id="SSF52540">
    <property type="entry name" value="P-loop containing nucleoside triphosphate hydrolases"/>
    <property type="match status" value="1"/>
</dbReference>
<dbReference type="InterPro" id="IPR039421">
    <property type="entry name" value="Type_1_exporter"/>
</dbReference>
<dbReference type="PROSITE" id="PS50929">
    <property type="entry name" value="ABC_TM1F"/>
    <property type="match status" value="1"/>
</dbReference>
<evidence type="ECO:0000256" key="7">
    <source>
        <dbReference type="SAM" id="Phobius"/>
    </source>
</evidence>
<dbReference type="EMBL" id="FODS01000008">
    <property type="protein sequence ID" value="SEO63839.1"/>
    <property type="molecule type" value="Genomic_DNA"/>
</dbReference>
<dbReference type="PANTHER" id="PTHR24221">
    <property type="entry name" value="ATP-BINDING CASSETTE SUB-FAMILY B"/>
    <property type="match status" value="1"/>
</dbReference>
<feature type="domain" description="ABC transporter" evidence="8">
    <location>
        <begin position="344"/>
        <end position="559"/>
    </location>
</feature>
<evidence type="ECO:0000256" key="1">
    <source>
        <dbReference type="ARBA" id="ARBA00004651"/>
    </source>
</evidence>
<keyword evidence="6 7" id="KW-0472">Membrane</keyword>
<accession>A0A1H8RBD7</accession>
<keyword evidence="11" id="KW-1185">Reference proteome</keyword>
<dbReference type="InterPro" id="IPR011527">
    <property type="entry name" value="ABC1_TM_dom"/>
</dbReference>
<sequence>MSRLWRATRLLWSADPWAMTRGAAAAVAVLAMGAALLGLSGWFITATGAAGLAGIGIAFDVFRPSAGVRFLALGRAGARYAERLLTHDATLRALTRLRVVLMRRLERWPVPKLRRLRGAVELTRITADVDALDGLVLRLVLPLMAGALTHVGVFAVLAWLSSLPVALTIAGGYSLGAAVILWRVARRGFAPSAEAERRIQDLAREAIGLFRGQRDVLLQARLPSVRGRMNDVEAKLCSAQKRLDRLDRDGALALTGLITLVTGATLLLSGVLVGQGDVSPALAALGVFVALALGESVLPLRRGLAELGRIRDAADRVFEDARPSAPEEATSPPGQPDPEAGLCLRGIAIARAGRADPLLTGLDLDLRRGETVALLGVSGMGKSTLLDAIAGLVAVSEGGICVLGLDLEDWPGHALRERLTLVAQRSALIGGAIRDNLSLAGDDLDDAAMWDALRAVRLDGVLEGRGGLDATLGEGGRGLSGGEARRLALARALLRRPDVLLLDEPTEGLDDALARQVLNGIRDFLPHAAILTASHRSAETDAADRVVNLERCIPNNEYS</sequence>
<feature type="transmembrane region" description="Helical" evidence="7">
    <location>
        <begin position="20"/>
        <end position="37"/>
    </location>
</feature>
<name>A0A1H8RBD7_9RHOB</name>
<reference evidence="10 11" key="1">
    <citation type="submission" date="2016-10" db="EMBL/GenBank/DDBJ databases">
        <authorList>
            <person name="de Groot N.N."/>
        </authorList>
    </citation>
    <scope>NUCLEOTIDE SEQUENCE [LARGE SCALE GENOMIC DNA]</scope>
    <source>
        <strain evidence="10 11">DSM 27842</strain>
    </source>
</reference>
<evidence type="ECO:0000256" key="5">
    <source>
        <dbReference type="ARBA" id="ARBA00022989"/>
    </source>
</evidence>
<evidence type="ECO:0000256" key="3">
    <source>
        <dbReference type="ARBA" id="ARBA00022741"/>
    </source>
</evidence>
<proteinExistence type="predicted"/>
<dbReference type="AlphaFoldDB" id="A0A1H8RBD7"/>
<dbReference type="SUPFAM" id="SSF90123">
    <property type="entry name" value="ABC transporter transmembrane region"/>
    <property type="match status" value="1"/>
</dbReference>
<dbReference type="InterPro" id="IPR036640">
    <property type="entry name" value="ABC1_TM_sf"/>
</dbReference>
<feature type="transmembrane region" description="Helical" evidence="7">
    <location>
        <begin position="251"/>
        <end position="272"/>
    </location>
</feature>
<evidence type="ECO:0000256" key="4">
    <source>
        <dbReference type="ARBA" id="ARBA00022840"/>
    </source>
</evidence>
<organism evidence="10 11">
    <name type="scientific">Salinihabitans flavidus</name>
    <dbReference type="NCBI Taxonomy" id="569882"/>
    <lineage>
        <taxon>Bacteria</taxon>
        <taxon>Pseudomonadati</taxon>
        <taxon>Pseudomonadota</taxon>
        <taxon>Alphaproteobacteria</taxon>
        <taxon>Rhodobacterales</taxon>
        <taxon>Roseobacteraceae</taxon>
        <taxon>Salinihabitans</taxon>
    </lineage>
</organism>
<dbReference type="InterPro" id="IPR003593">
    <property type="entry name" value="AAA+_ATPase"/>
</dbReference>
<dbReference type="GO" id="GO:0005524">
    <property type="term" value="F:ATP binding"/>
    <property type="evidence" value="ECO:0007669"/>
    <property type="project" value="UniProtKB-KW"/>
</dbReference>
<dbReference type="PROSITE" id="PS00211">
    <property type="entry name" value="ABC_TRANSPORTER_1"/>
    <property type="match status" value="1"/>
</dbReference>
<evidence type="ECO:0000259" key="8">
    <source>
        <dbReference type="PROSITE" id="PS50893"/>
    </source>
</evidence>
<dbReference type="Proteomes" id="UP000198893">
    <property type="component" value="Unassembled WGS sequence"/>
</dbReference>
<dbReference type="PROSITE" id="PS50893">
    <property type="entry name" value="ABC_TRANSPORTER_2"/>
    <property type="match status" value="1"/>
</dbReference>
<dbReference type="SMART" id="SM00382">
    <property type="entry name" value="AAA"/>
    <property type="match status" value="1"/>
</dbReference>
<dbReference type="InterPro" id="IPR003439">
    <property type="entry name" value="ABC_transporter-like_ATP-bd"/>
</dbReference>
<dbReference type="GO" id="GO:0005886">
    <property type="term" value="C:plasma membrane"/>
    <property type="evidence" value="ECO:0007669"/>
    <property type="project" value="UniProtKB-SubCell"/>
</dbReference>